<dbReference type="InterPro" id="IPR008979">
    <property type="entry name" value="Galactose-bd-like_sf"/>
</dbReference>
<dbReference type="AlphaFoldDB" id="A0A7J6TU72"/>
<evidence type="ECO:0000313" key="3">
    <source>
        <dbReference type="Proteomes" id="UP000574390"/>
    </source>
</evidence>
<gene>
    <name evidence="2" type="ORF">FOZ62_002625</name>
</gene>
<sequence>EIHSKTQNLASHPDAFTYKSDAPIDQVKFLLYEPHADVSRAGVVEIRVFSLTSNLVLGLDPTHNYVANGTWSSSETVDGASVTRGEPKHAIDGDDDTDFRVPYGARQPSYLAATGVSATGAVSDIADFRLDIGLGATLAVDIVHLRFTYRSASFRVQLRESAIGTWTESCLWASALGDLGAASTEDIPEFACSSSRIVKVDAFNYYFAMPITTFGTYYRRLLRITLMRDSMVDRAGDDWIMGLAAVEAYSAFDNIAMRSTPLTSQITSPSADPALAVDGDFDTYWYTVTPASSNPTYTLDLGSCVDISKVTLWFGSQAYTATELTIQGSPDCADYSDPGETYGPGNTNQAPTFPSAEGVYLSVSLGCLRCIRVTFQAGPPDGLVRIAELEVKQADAAFLATYDSSLIGAQYALDGVAATAASTVNADGVHYLQITLASVQNIWGIRAVFEPSSFPRGYTVGVCAEANVTDCDWSSLTAYTTDVNRDSTLVAKFAVRPALHLMFTLRLPAELAEGKGETVLLCPRGDPRLSLKLTVGSVVAVILDTFSTEYRLESFE</sequence>
<proteinExistence type="predicted"/>
<comment type="caution">
    <text evidence="2">The sequence shown here is derived from an EMBL/GenBank/DDBJ whole genome shotgun (WGS) entry which is preliminary data.</text>
</comment>
<protein>
    <recommendedName>
        <fullName evidence="4">F5/8 type C domain-containing protein</fullName>
    </recommendedName>
</protein>
<evidence type="ECO:0000256" key="1">
    <source>
        <dbReference type="SAM" id="MobiDB-lite"/>
    </source>
</evidence>
<evidence type="ECO:0008006" key="4">
    <source>
        <dbReference type="Google" id="ProtNLM"/>
    </source>
</evidence>
<dbReference type="Pfam" id="PF22633">
    <property type="entry name" value="F5_F8_type_C_2"/>
    <property type="match status" value="1"/>
</dbReference>
<accession>A0A7J6TU72</accession>
<feature type="non-terminal residue" evidence="2">
    <location>
        <position position="556"/>
    </location>
</feature>
<dbReference type="SUPFAM" id="SSF49785">
    <property type="entry name" value="Galactose-binding domain-like"/>
    <property type="match status" value="1"/>
</dbReference>
<feature type="region of interest" description="Disordered" evidence="1">
    <location>
        <begin position="76"/>
        <end position="97"/>
    </location>
</feature>
<dbReference type="Proteomes" id="UP000574390">
    <property type="component" value="Unassembled WGS sequence"/>
</dbReference>
<dbReference type="EMBL" id="JABANM010004802">
    <property type="protein sequence ID" value="KAF4748675.1"/>
    <property type="molecule type" value="Genomic_DNA"/>
</dbReference>
<feature type="non-terminal residue" evidence="2">
    <location>
        <position position="1"/>
    </location>
</feature>
<reference evidence="2 3" key="1">
    <citation type="submission" date="2020-04" db="EMBL/GenBank/DDBJ databases">
        <title>Perkinsus olseni comparative genomics.</title>
        <authorList>
            <person name="Bogema D.R."/>
        </authorList>
    </citation>
    <scope>NUCLEOTIDE SEQUENCE [LARGE SCALE GENOMIC DNA]</scope>
    <source>
        <strain evidence="2">ATCC PRA-205</strain>
    </source>
</reference>
<evidence type="ECO:0000313" key="2">
    <source>
        <dbReference type="EMBL" id="KAF4748675.1"/>
    </source>
</evidence>
<dbReference type="Gene3D" id="2.60.120.260">
    <property type="entry name" value="Galactose-binding domain-like"/>
    <property type="match status" value="2"/>
</dbReference>
<organism evidence="2 3">
    <name type="scientific">Perkinsus olseni</name>
    <name type="common">Perkinsus atlanticus</name>
    <dbReference type="NCBI Taxonomy" id="32597"/>
    <lineage>
        <taxon>Eukaryota</taxon>
        <taxon>Sar</taxon>
        <taxon>Alveolata</taxon>
        <taxon>Perkinsozoa</taxon>
        <taxon>Perkinsea</taxon>
        <taxon>Perkinsida</taxon>
        <taxon>Perkinsidae</taxon>
        <taxon>Perkinsus</taxon>
    </lineage>
</organism>
<name>A0A7J6TU72_PEROL</name>